<organism evidence="5 6">
    <name type="scientific">Mycolicibacterium brisbanense</name>
    <dbReference type="NCBI Taxonomy" id="146020"/>
    <lineage>
        <taxon>Bacteria</taxon>
        <taxon>Bacillati</taxon>
        <taxon>Actinomycetota</taxon>
        <taxon>Actinomycetes</taxon>
        <taxon>Mycobacteriales</taxon>
        <taxon>Mycobacteriaceae</taxon>
        <taxon>Mycolicibacterium</taxon>
    </lineage>
</organism>
<dbReference type="InterPro" id="IPR004381">
    <property type="entry name" value="Glycerate_kinase"/>
</dbReference>
<dbReference type="GO" id="GO:0008887">
    <property type="term" value="F:glycerate kinase activity"/>
    <property type="evidence" value="ECO:0007669"/>
    <property type="project" value="UniProtKB-UniRule"/>
</dbReference>
<comment type="similarity">
    <text evidence="1 4">Belongs to the glycerate kinase type-1 family.</text>
</comment>
<keyword evidence="2 4" id="KW-0808">Transferase</keyword>
<dbReference type="InterPro" id="IPR018193">
    <property type="entry name" value="Glyc_kinase_flavodox-like_fold"/>
</dbReference>
<dbReference type="SUPFAM" id="SSF110738">
    <property type="entry name" value="Glycerate kinase I"/>
    <property type="match status" value="1"/>
</dbReference>
<dbReference type="PANTHER" id="PTHR21599">
    <property type="entry name" value="GLYCERATE KINASE"/>
    <property type="match status" value="1"/>
</dbReference>
<dbReference type="PIRSF" id="PIRSF006078">
    <property type="entry name" value="GlxK"/>
    <property type="match status" value="1"/>
</dbReference>
<dbReference type="InterPro" id="IPR036129">
    <property type="entry name" value="Glycerate_kinase_sf"/>
</dbReference>
<dbReference type="Pfam" id="PF02595">
    <property type="entry name" value="Gly_kinase"/>
    <property type="match status" value="1"/>
</dbReference>
<protein>
    <submittedName>
        <fullName evidence="5">Glycerate kinase</fullName>
    </submittedName>
</protein>
<dbReference type="InterPro" id="IPR018197">
    <property type="entry name" value="Glycerate_kinase_RE-like"/>
</dbReference>
<evidence type="ECO:0000313" key="5">
    <source>
        <dbReference type="EMBL" id="GAS89485.1"/>
    </source>
</evidence>
<dbReference type="Proteomes" id="UP000069620">
    <property type="component" value="Unassembled WGS sequence"/>
</dbReference>
<dbReference type="Gene3D" id="3.40.50.10350">
    <property type="entry name" value="Glycerate kinase, domain 1"/>
    <property type="match status" value="1"/>
</dbReference>
<accession>A0A100W0N9</accession>
<reference evidence="6" key="2">
    <citation type="submission" date="2016-02" db="EMBL/GenBank/DDBJ databases">
        <title>Draft genome sequence of five rapidly growing Mycobacterium species.</title>
        <authorList>
            <person name="Katahira K."/>
            <person name="Gotou Y."/>
            <person name="Iida K."/>
            <person name="Ogura Y."/>
            <person name="Hayashi T."/>
        </authorList>
    </citation>
    <scope>NUCLEOTIDE SEQUENCE [LARGE SCALE GENOMIC DNA]</scope>
    <source>
        <strain evidence="6">JCM15654</strain>
    </source>
</reference>
<dbReference type="GO" id="GO:0031388">
    <property type="term" value="P:organic acid phosphorylation"/>
    <property type="evidence" value="ECO:0007669"/>
    <property type="project" value="UniProtKB-UniRule"/>
</dbReference>
<keyword evidence="3 4" id="KW-0418">Kinase</keyword>
<dbReference type="NCBIfam" id="TIGR00045">
    <property type="entry name" value="glycerate kinase"/>
    <property type="match status" value="1"/>
</dbReference>
<comment type="caution">
    <text evidence="5">The sequence shown here is derived from an EMBL/GenBank/DDBJ whole genome shotgun (WGS) entry which is preliminary data.</text>
</comment>
<dbReference type="EMBL" id="BCSX01000031">
    <property type="protein sequence ID" value="GAS89485.1"/>
    <property type="molecule type" value="Genomic_DNA"/>
</dbReference>
<dbReference type="Gene3D" id="3.90.1510.10">
    <property type="entry name" value="Glycerate kinase, domain 2"/>
    <property type="match status" value="1"/>
</dbReference>
<name>A0A100W0N9_9MYCO</name>
<dbReference type="PANTHER" id="PTHR21599:SF0">
    <property type="entry name" value="GLYCERATE KINASE"/>
    <property type="match status" value="1"/>
</dbReference>
<evidence type="ECO:0000256" key="3">
    <source>
        <dbReference type="ARBA" id="ARBA00022777"/>
    </source>
</evidence>
<proteinExistence type="inferred from homology"/>
<evidence type="ECO:0000256" key="4">
    <source>
        <dbReference type="PIRNR" id="PIRNR006078"/>
    </source>
</evidence>
<evidence type="ECO:0000256" key="2">
    <source>
        <dbReference type="ARBA" id="ARBA00022679"/>
    </source>
</evidence>
<keyword evidence="6" id="KW-1185">Reference proteome</keyword>
<dbReference type="STRING" id="146020.RMCB_3581"/>
<reference evidence="6" key="1">
    <citation type="journal article" date="2016" name="Genome Announc.">
        <title>Draft Genome Sequences of Five Rapidly Growing Mycobacterium Species, M. thermoresistibile, M. fortuitum subsp. acetamidolyticum, M. canariasense, M. brisbanense, and M. novocastrense.</title>
        <authorList>
            <person name="Katahira K."/>
            <person name="Ogura Y."/>
            <person name="Gotoh Y."/>
            <person name="Hayashi T."/>
        </authorList>
    </citation>
    <scope>NUCLEOTIDE SEQUENCE [LARGE SCALE GENOMIC DNA]</scope>
    <source>
        <strain evidence="6">JCM15654</strain>
    </source>
</reference>
<sequence>MTRVLVAPDKFKGSLTAAEVAAALADGITAGDPSWSVTTAPVADGGDGTVAAAVAAGWTPVPVATTGPTGRPVTALYARRGPTAVVELASAVGLVSLAAGELDPLGASTFGLGTVIGHALDEGAREIIVGVGGSASTDGGAGMLQALGVRIIDAAGNEVGLGGAALRQAVRIDLGGLHPAARTASFQLACDVDNPLLGPRGATAVYAPQKGATAVHLVILEEAMTRWAQLLHVATGRDDSQVPGAGAAGGTAFAAMSVLGATTRPGIETVLNLIDFRRKLAETDIVITGEGSLDAQSLHGKAPVGVAAAAREVGVPVIAVAGRSSLRDVQLRDAGIVRAYTLAELEPDTQTSMVNAADLLRRIGRTIAESADLATTSR</sequence>
<dbReference type="OrthoDB" id="9774290at2"/>
<evidence type="ECO:0000313" key="6">
    <source>
        <dbReference type="Proteomes" id="UP000069620"/>
    </source>
</evidence>
<dbReference type="AlphaFoldDB" id="A0A100W0N9"/>
<evidence type="ECO:0000256" key="1">
    <source>
        <dbReference type="ARBA" id="ARBA00006284"/>
    </source>
</evidence>
<gene>
    <name evidence="5" type="ORF">RMCB_3581</name>
</gene>
<dbReference type="RefSeq" id="WP_062829874.1">
    <property type="nucleotide sequence ID" value="NZ_BCSX01000031.1"/>
</dbReference>